<name>A0A0E4GF68_9FIRM</name>
<dbReference type="PANTHER" id="PTHR43599:SF3">
    <property type="entry name" value="SI:DKEY-6E2.2"/>
    <property type="match status" value="1"/>
</dbReference>
<dbReference type="InterPro" id="IPR028923">
    <property type="entry name" value="SAICAR_synt/ADE2_N"/>
</dbReference>
<dbReference type="Gene3D" id="3.30.200.20">
    <property type="entry name" value="Phosphorylase Kinase, domain 1"/>
    <property type="match status" value="1"/>
</dbReference>
<evidence type="ECO:0000256" key="7">
    <source>
        <dbReference type="ARBA" id="ARBA00022755"/>
    </source>
</evidence>
<evidence type="ECO:0000256" key="2">
    <source>
        <dbReference type="ARBA" id="ARBA00010190"/>
    </source>
</evidence>
<keyword evidence="5 11" id="KW-0436">Ligase</keyword>
<dbReference type="PANTHER" id="PTHR43599">
    <property type="entry name" value="MULTIFUNCTIONAL PROTEIN ADE2"/>
    <property type="match status" value="1"/>
</dbReference>
<evidence type="ECO:0000256" key="1">
    <source>
        <dbReference type="ARBA" id="ARBA00004672"/>
    </source>
</evidence>
<dbReference type="OrthoDB" id="9801549at2"/>
<evidence type="ECO:0000313" key="14">
    <source>
        <dbReference type="Proteomes" id="UP000045545"/>
    </source>
</evidence>
<comment type="catalytic activity">
    <reaction evidence="10 11">
        <text>5-amino-1-(5-phospho-D-ribosyl)imidazole-4-carboxylate + L-aspartate + ATP = (2S)-2-[5-amino-1-(5-phospho-beta-D-ribosyl)imidazole-4-carboxamido]succinate + ADP + phosphate + 2 H(+)</text>
        <dbReference type="Rhea" id="RHEA:22628"/>
        <dbReference type="ChEBI" id="CHEBI:15378"/>
        <dbReference type="ChEBI" id="CHEBI:29991"/>
        <dbReference type="ChEBI" id="CHEBI:30616"/>
        <dbReference type="ChEBI" id="CHEBI:43474"/>
        <dbReference type="ChEBI" id="CHEBI:58443"/>
        <dbReference type="ChEBI" id="CHEBI:77657"/>
        <dbReference type="ChEBI" id="CHEBI:456216"/>
        <dbReference type="EC" id="6.3.2.6"/>
    </reaction>
</comment>
<dbReference type="InterPro" id="IPR050089">
    <property type="entry name" value="SAICAR_synthetase"/>
</dbReference>
<dbReference type="GO" id="GO:0004639">
    <property type="term" value="F:phosphoribosylaminoimidazolesuccinocarboxamide synthase activity"/>
    <property type="evidence" value="ECO:0007669"/>
    <property type="project" value="UniProtKB-UniRule"/>
</dbReference>
<dbReference type="InterPro" id="IPR018236">
    <property type="entry name" value="SAICAR_synthetase_CS"/>
</dbReference>
<dbReference type="GO" id="GO:0006189">
    <property type="term" value="P:'de novo' IMP biosynthetic process"/>
    <property type="evidence" value="ECO:0007669"/>
    <property type="project" value="UniProtKB-UniRule"/>
</dbReference>
<keyword evidence="6 11" id="KW-0547">Nucleotide-binding</keyword>
<evidence type="ECO:0000313" key="13">
    <source>
        <dbReference type="EMBL" id="CFY03254.1"/>
    </source>
</evidence>
<dbReference type="SUPFAM" id="SSF56104">
    <property type="entry name" value="SAICAR synthase-like"/>
    <property type="match status" value="1"/>
</dbReference>
<keyword evidence="14" id="KW-1185">Reference proteome</keyword>
<dbReference type="Pfam" id="PF01259">
    <property type="entry name" value="SAICAR_synt"/>
    <property type="match status" value="1"/>
</dbReference>
<evidence type="ECO:0000256" key="6">
    <source>
        <dbReference type="ARBA" id="ARBA00022741"/>
    </source>
</evidence>
<dbReference type="Gene3D" id="3.30.470.20">
    <property type="entry name" value="ATP-grasp fold, B domain"/>
    <property type="match status" value="1"/>
</dbReference>
<evidence type="ECO:0000256" key="10">
    <source>
        <dbReference type="ARBA" id="ARBA00048475"/>
    </source>
</evidence>
<evidence type="ECO:0000256" key="9">
    <source>
        <dbReference type="ARBA" id="ARBA00030409"/>
    </source>
</evidence>
<dbReference type="CDD" id="cd01415">
    <property type="entry name" value="SAICAR_synt_PurC"/>
    <property type="match status" value="1"/>
</dbReference>
<evidence type="ECO:0000256" key="3">
    <source>
        <dbReference type="ARBA" id="ARBA00012217"/>
    </source>
</evidence>
<comment type="pathway">
    <text evidence="1 11">Purine metabolism; IMP biosynthesis via de novo pathway; 5-amino-1-(5-phospho-D-ribosyl)imidazole-4-carboxamide from 5-amino-1-(5-phospho-D-ribosyl)imidazole-4-carboxylate: step 1/2.</text>
</comment>
<organism evidence="13 14">
    <name type="scientific">Syntrophomonas zehnderi OL-4</name>
    <dbReference type="NCBI Taxonomy" id="690567"/>
    <lineage>
        <taxon>Bacteria</taxon>
        <taxon>Bacillati</taxon>
        <taxon>Bacillota</taxon>
        <taxon>Clostridia</taxon>
        <taxon>Eubacteriales</taxon>
        <taxon>Syntrophomonadaceae</taxon>
        <taxon>Syntrophomonas</taxon>
    </lineage>
</organism>
<gene>
    <name evidence="11" type="primary">purC</name>
    <name evidence="13" type="ORF">2613</name>
</gene>
<evidence type="ECO:0000259" key="12">
    <source>
        <dbReference type="Pfam" id="PF01259"/>
    </source>
</evidence>
<dbReference type="InterPro" id="IPR001636">
    <property type="entry name" value="SAICAR_synth"/>
</dbReference>
<dbReference type="UniPathway" id="UPA00074">
    <property type="reaction ID" value="UER00131"/>
</dbReference>
<dbReference type="EMBL" id="CGIH01000047">
    <property type="protein sequence ID" value="CFY03254.1"/>
    <property type="molecule type" value="Genomic_DNA"/>
</dbReference>
<dbReference type="PROSITE" id="PS01058">
    <property type="entry name" value="SAICAR_SYNTHETASE_2"/>
    <property type="match status" value="1"/>
</dbReference>
<evidence type="ECO:0000256" key="5">
    <source>
        <dbReference type="ARBA" id="ARBA00022598"/>
    </source>
</evidence>
<dbReference type="PROSITE" id="PS01057">
    <property type="entry name" value="SAICAR_SYNTHETASE_1"/>
    <property type="match status" value="1"/>
</dbReference>
<dbReference type="GO" id="GO:0005524">
    <property type="term" value="F:ATP binding"/>
    <property type="evidence" value="ECO:0007669"/>
    <property type="project" value="UniProtKB-KW"/>
</dbReference>
<protein>
    <recommendedName>
        <fullName evidence="4 11">Phosphoribosylaminoimidazole-succinocarboxamide synthase</fullName>
        <ecNumber evidence="3 11">6.3.2.6</ecNumber>
    </recommendedName>
    <alternativeName>
        <fullName evidence="9 11">SAICAR synthetase</fullName>
    </alternativeName>
</protein>
<evidence type="ECO:0000256" key="8">
    <source>
        <dbReference type="ARBA" id="ARBA00022840"/>
    </source>
</evidence>
<keyword evidence="7 11" id="KW-0658">Purine biosynthesis</keyword>
<dbReference type="AlphaFoldDB" id="A0A0E4GF68"/>
<dbReference type="EC" id="6.3.2.6" evidence="3 11"/>
<evidence type="ECO:0000256" key="4">
    <source>
        <dbReference type="ARBA" id="ARBA00016460"/>
    </source>
</evidence>
<dbReference type="FunFam" id="3.30.470.20:FF:000006">
    <property type="entry name" value="Phosphoribosylaminoimidazole-succinocarboxamide synthase"/>
    <property type="match status" value="1"/>
</dbReference>
<dbReference type="GO" id="GO:0009236">
    <property type="term" value="P:cobalamin biosynthetic process"/>
    <property type="evidence" value="ECO:0007669"/>
    <property type="project" value="InterPro"/>
</dbReference>
<comment type="similarity">
    <text evidence="2 11">Belongs to the SAICAR synthetase family.</text>
</comment>
<feature type="domain" description="SAICAR synthetase/ADE2 N-terminal" evidence="12">
    <location>
        <begin position="7"/>
        <end position="231"/>
    </location>
</feature>
<dbReference type="HAMAP" id="MF_00137">
    <property type="entry name" value="SAICAR_synth"/>
    <property type="match status" value="1"/>
</dbReference>
<dbReference type="Proteomes" id="UP000045545">
    <property type="component" value="Unassembled WGS sequence"/>
</dbReference>
<proteinExistence type="inferred from homology"/>
<keyword evidence="8 11" id="KW-0067">ATP-binding</keyword>
<dbReference type="InterPro" id="IPR033934">
    <property type="entry name" value="SAICAR_synt_PurC"/>
</dbReference>
<evidence type="ECO:0000256" key="11">
    <source>
        <dbReference type="HAMAP-Rule" id="MF_00137"/>
    </source>
</evidence>
<dbReference type="STRING" id="690567.2613"/>
<dbReference type="RefSeq" id="WP_046499716.1">
    <property type="nucleotide sequence ID" value="NZ_CGIH01000047.1"/>
</dbReference>
<dbReference type="NCBIfam" id="TIGR00081">
    <property type="entry name" value="purC"/>
    <property type="match status" value="1"/>
</dbReference>
<reference evidence="13 14" key="1">
    <citation type="submission" date="2015-03" db="EMBL/GenBank/DDBJ databases">
        <authorList>
            <person name="Murphy D."/>
        </authorList>
    </citation>
    <scope>NUCLEOTIDE SEQUENCE [LARGE SCALE GENOMIC DNA]</scope>
    <source>
        <strain evidence="13 14">OL-4</strain>
    </source>
</reference>
<accession>A0A0E4GF68</accession>
<sequence>MQVGEFLYEGKAKQIFATDDAKVVLIKYKDDATAFDGQKKGTIVNKGIINNRVSNLLFQLLEKEGIETHFIKQLNERDTLVKKLAIIPIEVVVRNVIAGSLSQRTGKAEGVELSEPVVELYYKNDELHDPMINEYHIRVMGWATTEQIQEMDRLAHEINAVLKQFYDSIGIILVDFKLEFGLYEGRVVLGDEISPDTCRLWDKVSLEKLDKDRFRRDMGKEAEAYQEVVKRIEAVLA</sequence>